<sequence>MNKSANAKGKMTSMLELPRELYLMICDYLSPRDLARLAEVTQDHYLATQQPLFRAIKITAFGNLVKLVHTITKPPIVSTVSKKQRLRWQSLSDTQLREREIRQLGIVLYHACRDAAKVTGAVLSRCIGAVSRCNNGPKISINLHGSWYHLLRQLQSVPLPDVQVITMYLGQHEQEPSSAQRNPCMHVDLGFELWDLCFEGSNFPDLQQVSINTLHVSLKDLPTTLNKGASISDDLYRAAHGHGSEPTSFLPFFGLRNMTTI</sequence>
<dbReference type="OrthoDB" id="5348533at2759"/>
<dbReference type="Proteomes" id="UP000016933">
    <property type="component" value="Unassembled WGS sequence"/>
</dbReference>
<organism evidence="2 3">
    <name type="scientific">Dothistroma septosporum (strain NZE10 / CBS 128990)</name>
    <name type="common">Red band needle blight fungus</name>
    <name type="synonym">Mycosphaerella pini</name>
    <dbReference type="NCBI Taxonomy" id="675120"/>
    <lineage>
        <taxon>Eukaryota</taxon>
        <taxon>Fungi</taxon>
        <taxon>Dikarya</taxon>
        <taxon>Ascomycota</taxon>
        <taxon>Pezizomycotina</taxon>
        <taxon>Dothideomycetes</taxon>
        <taxon>Dothideomycetidae</taxon>
        <taxon>Mycosphaerellales</taxon>
        <taxon>Mycosphaerellaceae</taxon>
        <taxon>Dothistroma</taxon>
    </lineage>
</organism>
<evidence type="ECO:0000313" key="3">
    <source>
        <dbReference type="Proteomes" id="UP000016933"/>
    </source>
</evidence>
<dbReference type="InterPro" id="IPR001810">
    <property type="entry name" value="F-box_dom"/>
</dbReference>
<dbReference type="EMBL" id="KB446544">
    <property type="protein sequence ID" value="EME40232.1"/>
    <property type="molecule type" value="Genomic_DNA"/>
</dbReference>
<evidence type="ECO:0000313" key="2">
    <source>
        <dbReference type="EMBL" id="EME40232.1"/>
    </source>
</evidence>
<protein>
    <recommendedName>
        <fullName evidence="1">F-box domain-containing protein</fullName>
    </recommendedName>
</protein>
<dbReference type="AlphaFoldDB" id="N1PD38"/>
<accession>N1PD38</accession>
<proteinExistence type="predicted"/>
<dbReference type="HOGENOM" id="CLU_1065682_0_0_1"/>
<reference evidence="2 3" key="2">
    <citation type="journal article" date="2012" name="PLoS Pathog.">
        <title>Diverse lifestyles and strategies of plant pathogenesis encoded in the genomes of eighteen Dothideomycetes fungi.</title>
        <authorList>
            <person name="Ohm R.A."/>
            <person name="Feau N."/>
            <person name="Henrissat B."/>
            <person name="Schoch C.L."/>
            <person name="Horwitz B.A."/>
            <person name="Barry K.W."/>
            <person name="Condon B.J."/>
            <person name="Copeland A.C."/>
            <person name="Dhillon B."/>
            <person name="Glaser F."/>
            <person name="Hesse C.N."/>
            <person name="Kosti I."/>
            <person name="LaButti K."/>
            <person name="Lindquist E.A."/>
            <person name="Lucas S."/>
            <person name="Salamov A.A."/>
            <person name="Bradshaw R.E."/>
            <person name="Ciuffetti L."/>
            <person name="Hamelin R.C."/>
            <person name="Kema G.H.J."/>
            <person name="Lawrence C."/>
            <person name="Scott J.A."/>
            <person name="Spatafora J.W."/>
            <person name="Turgeon B.G."/>
            <person name="de Wit P.J.G.M."/>
            <person name="Zhong S."/>
            <person name="Goodwin S.B."/>
            <person name="Grigoriev I.V."/>
        </authorList>
    </citation>
    <scope>NUCLEOTIDE SEQUENCE [LARGE SCALE GENOMIC DNA]</scope>
    <source>
        <strain evidence="3">NZE10 / CBS 128990</strain>
    </source>
</reference>
<keyword evidence="3" id="KW-1185">Reference proteome</keyword>
<gene>
    <name evidence="2" type="ORF">DOTSEDRAFT_28137</name>
</gene>
<dbReference type="eggNOG" id="ENOG502SEVP">
    <property type="taxonomic scope" value="Eukaryota"/>
</dbReference>
<reference evidence="3" key="1">
    <citation type="journal article" date="2012" name="PLoS Genet.">
        <title>The genomes of the fungal plant pathogens Cladosporium fulvum and Dothistroma septosporum reveal adaptation to different hosts and lifestyles but also signatures of common ancestry.</title>
        <authorList>
            <person name="de Wit P.J.G.M."/>
            <person name="van der Burgt A."/>
            <person name="Oekmen B."/>
            <person name="Stergiopoulos I."/>
            <person name="Abd-Elsalam K.A."/>
            <person name="Aerts A.L."/>
            <person name="Bahkali A.H."/>
            <person name="Beenen H.G."/>
            <person name="Chettri P."/>
            <person name="Cox M.P."/>
            <person name="Datema E."/>
            <person name="de Vries R.P."/>
            <person name="Dhillon B."/>
            <person name="Ganley A.R."/>
            <person name="Griffiths S.A."/>
            <person name="Guo Y."/>
            <person name="Hamelin R.C."/>
            <person name="Henrissat B."/>
            <person name="Kabir M.S."/>
            <person name="Jashni M.K."/>
            <person name="Kema G."/>
            <person name="Klaubauf S."/>
            <person name="Lapidus A."/>
            <person name="Levasseur A."/>
            <person name="Lindquist E."/>
            <person name="Mehrabi R."/>
            <person name="Ohm R.A."/>
            <person name="Owen T.J."/>
            <person name="Salamov A."/>
            <person name="Schwelm A."/>
            <person name="Schijlen E."/>
            <person name="Sun H."/>
            <person name="van den Burg H.A."/>
            <person name="van Ham R.C.H.J."/>
            <person name="Zhang S."/>
            <person name="Goodwin S.B."/>
            <person name="Grigoriev I.V."/>
            <person name="Collemare J."/>
            <person name="Bradshaw R.E."/>
        </authorList>
    </citation>
    <scope>NUCLEOTIDE SEQUENCE [LARGE SCALE GENOMIC DNA]</scope>
    <source>
        <strain evidence="3">NZE10 / CBS 128990</strain>
    </source>
</reference>
<dbReference type="SUPFAM" id="SSF81383">
    <property type="entry name" value="F-box domain"/>
    <property type="match status" value="1"/>
</dbReference>
<feature type="domain" description="F-box" evidence="1">
    <location>
        <begin position="11"/>
        <end position="56"/>
    </location>
</feature>
<dbReference type="OMA" id="RELYLMI"/>
<dbReference type="PROSITE" id="PS50181">
    <property type="entry name" value="FBOX"/>
    <property type="match status" value="1"/>
</dbReference>
<dbReference type="InterPro" id="IPR036047">
    <property type="entry name" value="F-box-like_dom_sf"/>
</dbReference>
<name>N1PD38_DOTSN</name>
<evidence type="ECO:0000259" key="1">
    <source>
        <dbReference type="PROSITE" id="PS50181"/>
    </source>
</evidence>